<evidence type="ECO:0000313" key="2">
    <source>
        <dbReference type="EMBL" id="GII81736.1"/>
    </source>
</evidence>
<dbReference type="InterPro" id="IPR057702">
    <property type="entry name" value="DUF7942"/>
</dbReference>
<reference evidence="2" key="1">
    <citation type="submission" date="2021-01" db="EMBL/GenBank/DDBJ databases">
        <title>Whole genome shotgun sequence of Sphaerisporangium rufum NBRC 109079.</title>
        <authorList>
            <person name="Komaki H."/>
            <person name="Tamura T."/>
        </authorList>
    </citation>
    <scope>NUCLEOTIDE SEQUENCE</scope>
    <source>
        <strain evidence="2">NBRC 109079</strain>
    </source>
</reference>
<keyword evidence="1" id="KW-0472">Membrane</keyword>
<dbReference type="AlphaFoldDB" id="A0A919RB39"/>
<evidence type="ECO:0000256" key="1">
    <source>
        <dbReference type="SAM" id="Phobius"/>
    </source>
</evidence>
<dbReference type="EMBL" id="BOOU01000110">
    <property type="protein sequence ID" value="GII81736.1"/>
    <property type="molecule type" value="Genomic_DNA"/>
</dbReference>
<protein>
    <submittedName>
        <fullName evidence="2">Uncharacterized protein</fullName>
    </submittedName>
</protein>
<organism evidence="2 3">
    <name type="scientific">Sphaerisporangium rufum</name>
    <dbReference type="NCBI Taxonomy" id="1381558"/>
    <lineage>
        <taxon>Bacteria</taxon>
        <taxon>Bacillati</taxon>
        <taxon>Actinomycetota</taxon>
        <taxon>Actinomycetes</taxon>
        <taxon>Streptosporangiales</taxon>
        <taxon>Streptosporangiaceae</taxon>
        <taxon>Sphaerisporangium</taxon>
    </lineage>
</organism>
<gene>
    <name evidence="2" type="ORF">Sru01_67180</name>
</gene>
<evidence type="ECO:0000313" key="3">
    <source>
        <dbReference type="Proteomes" id="UP000655287"/>
    </source>
</evidence>
<proteinExistence type="predicted"/>
<comment type="caution">
    <text evidence="2">The sequence shown here is derived from an EMBL/GenBank/DDBJ whole genome shotgun (WGS) entry which is preliminary data.</text>
</comment>
<accession>A0A919RB39</accession>
<keyword evidence="3" id="KW-1185">Reference proteome</keyword>
<name>A0A919RB39_9ACTN</name>
<keyword evidence="1" id="KW-1133">Transmembrane helix</keyword>
<dbReference type="Pfam" id="PF25637">
    <property type="entry name" value="DUF7942"/>
    <property type="match status" value="1"/>
</dbReference>
<sequence>MRSLQWIGRHVSRYERGVLAARLAGVYVLIVSAATVYVVISTCLPGSQGLEALVLLAVTSPLSQLLIFLPMGSLNVTVQVLLWPAAGLVQAWLLWLIARGRRKSAAPPPEARSPE</sequence>
<keyword evidence="1" id="KW-0812">Transmembrane</keyword>
<feature type="transmembrane region" description="Helical" evidence="1">
    <location>
        <begin position="20"/>
        <end position="40"/>
    </location>
</feature>
<feature type="transmembrane region" description="Helical" evidence="1">
    <location>
        <begin position="80"/>
        <end position="98"/>
    </location>
</feature>
<dbReference type="NCBIfam" id="NF046119">
    <property type="entry name" value="memb_SCO4225"/>
    <property type="match status" value="1"/>
</dbReference>
<dbReference type="RefSeq" id="WP_203994437.1">
    <property type="nucleotide sequence ID" value="NZ_BOOU01000110.1"/>
</dbReference>
<dbReference type="Proteomes" id="UP000655287">
    <property type="component" value="Unassembled WGS sequence"/>
</dbReference>